<feature type="region of interest" description="Disordered" evidence="1">
    <location>
        <begin position="82"/>
        <end position="102"/>
    </location>
</feature>
<feature type="compositionally biased region" description="Gly residues" evidence="1">
    <location>
        <begin position="136"/>
        <end position="151"/>
    </location>
</feature>
<gene>
    <name evidence="3" type="ORF">CLUP02_12342</name>
</gene>
<evidence type="ECO:0000313" key="4">
    <source>
        <dbReference type="Proteomes" id="UP000830671"/>
    </source>
</evidence>
<accession>A0A9Q8WLA3</accession>
<name>A0A9Q8WLA3_9PEZI</name>
<dbReference type="EMBL" id="CP019478">
    <property type="protein sequence ID" value="UQC86840.1"/>
    <property type="molecule type" value="Genomic_DNA"/>
</dbReference>
<proteinExistence type="predicted"/>
<feature type="compositionally biased region" description="Low complexity" evidence="1">
    <location>
        <begin position="162"/>
        <end position="192"/>
    </location>
</feature>
<feature type="region of interest" description="Disordered" evidence="1">
    <location>
        <begin position="114"/>
        <end position="200"/>
    </location>
</feature>
<keyword evidence="4" id="KW-1185">Reference proteome</keyword>
<dbReference type="Proteomes" id="UP000830671">
    <property type="component" value="Chromosome 6"/>
</dbReference>
<keyword evidence="2" id="KW-0812">Transmembrane</keyword>
<dbReference type="RefSeq" id="XP_049148451.1">
    <property type="nucleotide sequence ID" value="XM_049291306.1"/>
</dbReference>
<keyword evidence="2" id="KW-1133">Transmembrane helix</keyword>
<dbReference type="PANTHER" id="PTHR35587">
    <property type="entry name" value="EXPRESSED PROTEIN"/>
    <property type="match status" value="1"/>
</dbReference>
<reference evidence="3" key="1">
    <citation type="journal article" date="2021" name="Mol. Plant Microbe Interact.">
        <title>Complete Genome Sequence of the Plant-Pathogenic Fungus Colletotrichum lupini.</title>
        <authorList>
            <person name="Baroncelli R."/>
            <person name="Pensec F."/>
            <person name="Da Lio D."/>
            <person name="Boufleur T."/>
            <person name="Vicente I."/>
            <person name="Sarrocco S."/>
            <person name="Picot A."/>
            <person name="Baraldi E."/>
            <person name="Sukno S."/>
            <person name="Thon M."/>
            <person name="Le Floch G."/>
        </authorList>
    </citation>
    <scope>NUCLEOTIDE SEQUENCE</scope>
    <source>
        <strain evidence="3">IMI 504893</strain>
    </source>
</reference>
<keyword evidence="2" id="KW-0472">Membrane</keyword>
<protein>
    <submittedName>
        <fullName evidence="3">Uncharacterized protein</fullName>
    </submittedName>
</protein>
<evidence type="ECO:0000313" key="3">
    <source>
        <dbReference type="EMBL" id="UQC86840.1"/>
    </source>
</evidence>
<evidence type="ECO:0000256" key="1">
    <source>
        <dbReference type="SAM" id="MobiDB-lite"/>
    </source>
</evidence>
<dbReference type="KEGG" id="clup:CLUP02_12342"/>
<dbReference type="PANTHER" id="PTHR35587:SF4">
    <property type="match status" value="1"/>
</dbReference>
<evidence type="ECO:0000256" key="2">
    <source>
        <dbReference type="SAM" id="Phobius"/>
    </source>
</evidence>
<dbReference type="AlphaFoldDB" id="A0A9Q8WLA3"/>
<feature type="compositionally biased region" description="Basic residues" evidence="1">
    <location>
        <begin position="152"/>
        <end position="161"/>
    </location>
</feature>
<organism evidence="3 4">
    <name type="scientific">Colletotrichum lupini</name>
    <dbReference type="NCBI Taxonomy" id="145971"/>
    <lineage>
        <taxon>Eukaryota</taxon>
        <taxon>Fungi</taxon>
        <taxon>Dikarya</taxon>
        <taxon>Ascomycota</taxon>
        <taxon>Pezizomycotina</taxon>
        <taxon>Sordariomycetes</taxon>
        <taxon>Hypocreomycetidae</taxon>
        <taxon>Glomerellales</taxon>
        <taxon>Glomerellaceae</taxon>
        <taxon>Colletotrichum</taxon>
        <taxon>Colletotrichum acutatum species complex</taxon>
    </lineage>
</organism>
<sequence>MRLFRGSLLRVSGSGGIVRDAHPSFSTIDPSRDGASVLEEARVLRGESRAKSSRNFDFRIAQINSNKKSKMAPRSIMTAYPHPHHRRYASPPVSPSTYNPDANDILAELGLRADDSASSAGDSSTGFSTVDSGVSVNGGGSEGTGTGSGAGGRRRRRRNRNRNGNGNNNNGNGSDRSAFNGSGGSINIDNKNGNGGNLNRQTTVVIPRQGGDRDEKPVRLQIGLNLDVDLELKAKLKGDICLSLVVERKFSKRESMRVKPNWKGEVDVKEMFHMRLGKFSFRQRWIDREVSESLTAAIGVSLVLGGFVAGFAASRWLC</sequence>
<dbReference type="GeneID" id="73346316"/>
<feature type="transmembrane region" description="Helical" evidence="2">
    <location>
        <begin position="294"/>
        <end position="317"/>
    </location>
</feature>